<dbReference type="Proteomes" id="UP000250919">
    <property type="component" value="Unassembled WGS sequence"/>
</dbReference>
<accession>A0A329WQU2</accession>
<proteinExistence type="predicted"/>
<feature type="region of interest" description="Disordered" evidence="1">
    <location>
        <begin position="62"/>
        <end position="92"/>
    </location>
</feature>
<evidence type="ECO:0000313" key="3">
    <source>
        <dbReference type="Proteomes" id="UP000250919"/>
    </source>
</evidence>
<evidence type="ECO:0000256" key="1">
    <source>
        <dbReference type="SAM" id="MobiDB-lite"/>
    </source>
</evidence>
<sequence>AADLLEAGIEAWRVQFPPGMDANDYALKSGNAEHALGLALQQAVWLGQGTAPGAVFQHERPVTSGATEPPQSVSEPQPASLAARPESPVTPVPCERTACGELLMKSGPRVWRIRGMKKSPVPDVMKVNVQVRDETSGLFHVDTLDMYHARHRQNYISTAAQELECEPSVIKREAGRVLLMLEQQQDAEQQAEAEASGTTAVTVSAEDEAAALALLTS</sequence>
<gene>
    <name evidence="2" type="ORF">CKY02_22945</name>
</gene>
<evidence type="ECO:0000313" key="2">
    <source>
        <dbReference type="EMBL" id="RAX05888.1"/>
    </source>
</evidence>
<dbReference type="EMBL" id="NSCM01000149">
    <property type="protein sequence ID" value="RAX05888.1"/>
    <property type="molecule type" value="Genomic_DNA"/>
</dbReference>
<protein>
    <submittedName>
        <fullName evidence="2">DNA primase</fullName>
    </submittedName>
</protein>
<feature type="compositionally biased region" description="Polar residues" evidence="1">
    <location>
        <begin position="64"/>
        <end position="77"/>
    </location>
</feature>
<comment type="caution">
    <text evidence="2">The sequence shown here is derived from an EMBL/GenBank/DDBJ whole genome shotgun (WGS) entry which is preliminary data.</text>
</comment>
<feature type="non-terminal residue" evidence="2">
    <location>
        <position position="217"/>
    </location>
</feature>
<name>A0A329WQU2_9GAMM</name>
<reference evidence="2 3" key="1">
    <citation type="journal article" date="2018" name="Int. J. Syst. Evol. Microbiol.">
        <title>Whole-genome-based revisit of Photorhabdus phylogeny: proposal for the elevation of most Photorhabdus subspecies to the species level and description of one novel species Photorhabdus bodei sp. nov., and one novel subspecies Photorhabdus laumondii subsp. clarkei subsp. nov.</title>
        <authorList>
            <person name="Machado R.A.R."/>
            <person name="Wuthrich D."/>
            <person name="Kuhnert P."/>
            <person name="Arce C.C.M."/>
            <person name="Thonen L."/>
            <person name="Ruiz C."/>
            <person name="Zhang X."/>
            <person name="Robert C.A.M."/>
            <person name="Karimi J."/>
            <person name="Kamali S."/>
            <person name="Ma J."/>
            <person name="Bruggmann R."/>
            <person name="Erb M."/>
        </authorList>
    </citation>
    <scope>NUCLEOTIDE SEQUENCE [LARGE SCALE GENOMIC DNA]</scope>
    <source>
        <strain evidence="2 3">LJ24-63</strain>
    </source>
</reference>
<dbReference type="AlphaFoldDB" id="A0A329WQU2"/>
<organism evidence="2 3">
    <name type="scientific">Photorhabdus bodei</name>
    <dbReference type="NCBI Taxonomy" id="2029681"/>
    <lineage>
        <taxon>Bacteria</taxon>
        <taxon>Pseudomonadati</taxon>
        <taxon>Pseudomonadota</taxon>
        <taxon>Gammaproteobacteria</taxon>
        <taxon>Enterobacterales</taxon>
        <taxon>Morganellaceae</taxon>
        <taxon>Photorhabdus</taxon>
    </lineage>
</organism>
<feature type="non-terminal residue" evidence="2">
    <location>
        <position position="1"/>
    </location>
</feature>